<dbReference type="RefSeq" id="WP_115621689.1">
    <property type="nucleotide sequence ID" value="NZ_UFVR01000004.1"/>
</dbReference>
<name>A0A381FQ94_9FLAO</name>
<reference evidence="1 2" key="1">
    <citation type="submission" date="2018-06" db="EMBL/GenBank/DDBJ databases">
        <authorList>
            <consortium name="Pathogen Informatics"/>
            <person name="Doyle S."/>
        </authorList>
    </citation>
    <scope>NUCLEOTIDE SEQUENCE [LARGE SCALE GENOMIC DNA]</scope>
    <source>
        <strain evidence="1 2">NCTC13532</strain>
    </source>
</reference>
<protein>
    <submittedName>
        <fullName evidence="1">Uncharacterized protein</fullName>
    </submittedName>
</protein>
<dbReference type="AlphaFoldDB" id="A0A381FQ94"/>
<organism evidence="1 2">
    <name type="scientific">Chryseobacterium indoltheticum</name>
    <dbReference type="NCBI Taxonomy" id="254"/>
    <lineage>
        <taxon>Bacteria</taxon>
        <taxon>Pseudomonadati</taxon>
        <taxon>Bacteroidota</taxon>
        <taxon>Flavobacteriia</taxon>
        <taxon>Flavobacteriales</taxon>
        <taxon>Weeksellaceae</taxon>
        <taxon>Chryseobacterium group</taxon>
        <taxon>Chryseobacterium</taxon>
    </lineage>
</organism>
<dbReference type="EMBL" id="UFVR01000004">
    <property type="protein sequence ID" value="SUX48624.1"/>
    <property type="molecule type" value="Genomic_DNA"/>
</dbReference>
<gene>
    <name evidence="1" type="ORF">NCTC13532_04244</name>
</gene>
<evidence type="ECO:0000313" key="1">
    <source>
        <dbReference type="EMBL" id="SUX48624.1"/>
    </source>
</evidence>
<dbReference type="Proteomes" id="UP000254282">
    <property type="component" value="Unassembled WGS sequence"/>
</dbReference>
<accession>A0A381FQ94</accession>
<evidence type="ECO:0000313" key="2">
    <source>
        <dbReference type="Proteomes" id="UP000254282"/>
    </source>
</evidence>
<sequence>MKKNLLFLICFISNIVFSQKYHFDYFIKEKSEYQTPKKHVWNKEWFYDTKNGVRLNLESENNNIIAVLYSHDYKLKHVFKMKNIGKQVNFLYKHSRKINQEHYPEIPYKGKEVFEIKKLDSSKYSFVVFKNSKRKKKVIDAVVNLVIGEFEYIDFRIDHIITREAEKQLKNLLNQNQKYIVRSVDYKYNSKYNRSNFFELIQKVDLTVEVPKVLKESTNWSDFEE</sequence>
<proteinExistence type="predicted"/>